<dbReference type="EMBL" id="JAHYIQ010000013">
    <property type="protein sequence ID" value="KAK1126638.1"/>
    <property type="molecule type" value="Genomic_DNA"/>
</dbReference>
<evidence type="ECO:0000313" key="1">
    <source>
        <dbReference type="EMBL" id="KAK1126638.1"/>
    </source>
</evidence>
<reference evidence="1" key="1">
    <citation type="submission" date="2021-10" db="EMBL/GenBank/DDBJ databases">
        <title>Melipona bicolor Genome sequencing and assembly.</title>
        <authorList>
            <person name="Araujo N.S."/>
            <person name="Arias M.C."/>
        </authorList>
    </citation>
    <scope>NUCLEOTIDE SEQUENCE</scope>
    <source>
        <strain evidence="1">USP_2M_L1-L4_2017</strain>
        <tissue evidence="1">Whole body</tissue>
    </source>
</reference>
<accession>A0AA40FWF5</accession>
<keyword evidence="2" id="KW-1185">Reference proteome</keyword>
<gene>
    <name evidence="1" type="ORF">K0M31_004265</name>
</gene>
<sequence>MFYISVTIHSQIYYLQYIDGSDSLSVVPEAAQASCFVDAPSVVITLVNSRTRKRKTRESTFHLALRLYIIFGLFVRTSNWKCRGCIQVRAINESNVVRMLFAFLGSQTVQLLLGERQRTGCVCVTCSSYIPFIR</sequence>
<dbReference type="Proteomes" id="UP001177670">
    <property type="component" value="Unassembled WGS sequence"/>
</dbReference>
<evidence type="ECO:0000313" key="2">
    <source>
        <dbReference type="Proteomes" id="UP001177670"/>
    </source>
</evidence>
<comment type="caution">
    <text evidence="1">The sequence shown here is derived from an EMBL/GenBank/DDBJ whole genome shotgun (WGS) entry which is preliminary data.</text>
</comment>
<proteinExistence type="predicted"/>
<name>A0AA40FWF5_9HYME</name>
<organism evidence="1 2">
    <name type="scientific">Melipona bicolor</name>
    <dbReference type="NCBI Taxonomy" id="60889"/>
    <lineage>
        <taxon>Eukaryota</taxon>
        <taxon>Metazoa</taxon>
        <taxon>Ecdysozoa</taxon>
        <taxon>Arthropoda</taxon>
        <taxon>Hexapoda</taxon>
        <taxon>Insecta</taxon>
        <taxon>Pterygota</taxon>
        <taxon>Neoptera</taxon>
        <taxon>Endopterygota</taxon>
        <taxon>Hymenoptera</taxon>
        <taxon>Apocrita</taxon>
        <taxon>Aculeata</taxon>
        <taxon>Apoidea</taxon>
        <taxon>Anthophila</taxon>
        <taxon>Apidae</taxon>
        <taxon>Melipona</taxon>
    </lineage>
</organism>
<dbReference type="AlphaFoldDB" id="A0AA40FWF5"/>
<protein>
    <submittedName>
        <fullName evidence="1">Uncharacterized protein</fullName>
    </submittedName>
</protein>